<dbReference type="PANTHER" id="PTHR17615">
    <property type="entry name" value="PROTEIN FAM189A"/>
    <property type="match status" value="1"/>
</dbReference>
<reference evidence="8" key="1">
    <citation type="submission" date="2009-12" db="EMBL/GenBank/DDBJ databases">
        <title>The Genome Sequence of Anolis carolinensis (Green Anole Lizard).</title>
        <authorList>
            <consortium name="The Genome Sequencing Platform"/>
            <person name="Di Palma F."/>
            <person name="Alfoldi J."/>
            <person name="Heiman D."/>
            <person name="Young S."/>
            <person name="Grabherr M."/>
            <person name="Johnson J."/>
            <person name="Lander E.S."/>
            <person name="Lindblad-Toh K."/>
        </authorList>
    </citation>
    <scope>NUCLEOTIDE SEQUENCE [LARGE SCALE GENOMIC DNA]</scope>
    <source>
        <strain evidence="8">JBL SC #1</strain>
    </source>
</reference>
<evidence type="ECO:0000313" key="8">
    <source>
        <dbReference type="Ensembl" id="ENSACAP00000025026.1"/>
    </source>
</evidence>
<accession>A0A803SPY6</accession>
<reference evidence="8" key="2">
    <citation type="submission" date="2025-08" db="UniProtKB">
        <authorList>
            <consortium name="Ensembl"/>
        </authorList>
    </citation>
    <scope>IDENTIFICATION</scope>
</reference>
<dbReference type="PANTHER" id="PTHR17615:SF7">
    <property type="entry name" value="PROTEIN ENTREP3"/>
    <property type="match status" value="1"/>
</dbReference>
<feature type="transmembrane region" description="Helical" evidence="7">
    <location>
        <begin position="32"/>
        <end position="54"/>
    </location>
</feature>
<dbReference type="Proteomes" id="UP000001646">
    <property type="component" value="Unplaced"/>
</dbReference>
<dbReference type="InterPro" id="IPR030431">
    <property type="entry name" value="ENTREP1-3"/>
</dbReference>
<dbReference type="AlphaFoldDB" id="A0A803SPY6"/>
<comment type="similarity">
    <text evidence="5">Belongs to the ENTREP family.</text>
</comment>
<name>A0A803SPY6_ANOCA</name>
<proteinExistence type="inferred from homology"/>
<evidence type="ECO:0008006" key="10">
    <source>
        <dbReference type="Google" id="ProtNLM"/>
    </source>
</evidence>
<keyword evidence="2 7" id="KW-0812">Transmembrane</keyword>
<dbReference type="Ensembl" id="ENSACAT00000055593.1">
    <property type="protein sequence ID" value="ENSACAP00000025026.1"/>
    <property type="gene ID" value="ENSACAG00000043730.1"/>
</dbReference>
<dbReference type="GO" id="GO:0016020">
    <property type="term" value="C:membrane"/>
    <property type="evidence" value="ECO:0007669"/>
    <property type="project" value="UniProtKB-SubCell"/>
</dbReference>
<evidence type="ECO:0000256" key="2">
    <source>
        <dbReference type="ARBA" id="ARBA00022692"/>
    </source>
</evidence>
<reference evidence="8" key="3">
    <citation type="submission" date="2025-09" db="UniProtKB">
        <authorList>
            <consortium name="Ensembl"/>
        </authorList>
    </citation>
    <scope>IDENTIFICATION</scope>
</reference>
<keyword evidence="3 7" id="KW-1133">Transmembrane helix</keyword>
<protein>
    <recommendedName>
        <fullName evidence="10">Family with sequence similarity 189 member B</fullName>
    </recommendedName>
</protein>
<sequence length="157" mass="17308">VMPSRSDSSYSLTARTSHSFTHLRVRRAWLQIILLLGFIQMVLGVLIVTLSLLVTTTVAPQNSLRSSCPIWAGFPVSVDGVGRRLTGKSQLQLLFPEVTKGLWQSASCYPKKSLKSHGKRLNITPKVTKRVQERASSYLKGSLKGHGRGPDLTTRGH</sequence>
<evidence type="ECO:0000256" key="6">
    <source>
        <dbReference type="SAM" id="MobiDB-lite"/>
    </source>
</evidence>
<feature type="region of interest" description="Disordered" evidence="6">
    <location>
        <begin position="138"/>
        <end position="157"/>
    </location>
</feature>
<evidence type="ECO:0000313" key="9">
    <source>
        <dbReference type="Proteomes" id="UP000001646"/>
    </source>
</evidence>
<dbReference type="InParanoid" id="A0A803SPY6"/>
<evidence type="ECO:0000256" key="5">
    <source>
        <dbReference type="ARBA" id="ARBA00034309"/>
    </source>
</evidence>
<evidence type="ECO:0000256" key="4">
    <source>
        <dbReference type="ARBA" id="ARBA00023136"/>
    </source>
</evidence>
<keyword evidence="9" id="KW-1185">Reference proteome</keyword>
<dbReference type="GeneTree" id="ENSGT00990000210700"/>
<keyword evidence="4 7" id="KW-0472">Membrane</keyword>
<evidence type="ECO:0000256" key="1">
    <source>
        <dbReference type="ARBA" id="ARBA00004370"/>
    </source>
</evidence>
<organism evidence="8 9">
    <name type="scientific">Anolis carolinensis</name>
    <name type="common">Green anole</name>
    <name type="synonym">American chameleon</name>
    <dbReference type="NCBI Taxonomy" id="28377"/>
    <lineage>
        <taxon>Eukaryota</taxon>
        <taxon>Metazoa</taxon>
        <taxon>Chordata</taxon>
        <taxon>Craniata</taxon>
        <taxon>Vertebrata</taxon>
        <taxon>Euteleostomi</taxon>
        <taxon>Lepidosauria</taxon>
        <taxon>Squamata</taxon>
        <taxon>Bifurcata</taxon>
        <taxon>Unidentata</taxon>
        <taxon>Episquamata</taxon>
        <taxon>Toxicofera</taxon>
        <taxon>Iguania</taxon>
        <taxon>Dactyloidae</taxon>
        <taxon>Anolis</taxon>
    </lineage>
</organism>
<evidence type="ECO:0000256" key="3">
    <source>
        <dbReference type="ARBA" id="ARBA00022989"/>
    </source>
</evidence>
<comment type="subcellular location">
    <subcellularLocation>
        <location evidence="1">Membrane</location>
    </subcellularLocation>
</comment>
<evidence type="ECO:0000256" key="7">
    <source>
        <dbReference type="SAM" id="Phobius"/>
    </source>
</evidence>